<keyword evidence="3" id="KW-0694">RNA-binding</keyword>
<dbReference type="VEuPathDB" id="ToxoDB:TGVEG_312400"/>
<evidence type="ECO:0000259" key="4">
    <source>
        <dbReference type="Pfam" id="PF15985"/>
    </source>
</evidence>
<dbReference type="OrthoDB" id="340500at2759"/>
<comment type="caution">
    <text evidence="5">The sequence shown here is derived from an EMBL/GenBank/DDBJ whole genome shotgun (WGS) entry which is preliminary data.</text>
</comment>
<dbReference type="GO" id="GO:0003723">
    <property type="term" value="F:RNA binding"/>
    <property type="evidence" value="ECO:0007669"/>
    <property type="project" value="UniProtKB-KW"/>
</dbReference>
<dbReference type="GO" id="GO:0071035">
    <property type="term" value="P:nuclear polyadenylation-dependent rRNA catabolic process"/>
    <property type="evidence" value="ECO:0007669"/>
    <property type="project" value="TreeGrafter"/>
</dbReference>
<evidence type="ECO:0000256" key="3">
    <source>
        <dbReference type="ARBA" id="ARBA00022884"/>
    </source>
</evidence>
<dbReference type="InterPro" id="IPR004088">
    <property type="entry name" value="KH_dom_type_1"/>
</dbReference>
<proteinExistence type="predicted"/>
<sequence length="458" mass="49676">MLFIVVESVSQQRRRSTKLRTQEHQFSFGVSLLFLPCLPSPFKRLFSRPVDSFPIAKANALVNRHGKERIISLSLRQSLQLFSSLSSCLLLIRYRPSSEPPCCFSCFLPLLFVLASLPFSCLGRFSRPPLCLSPSVSLALAVLLDLSLTLLISRTSPPDFPSSSALPVCPPGVCLSVSFFRFLMAPTPAGASSGPSSPAVFLPGDMLLRIVPSASPSESRRAIERLSQVEEQFDFSSPVAAAARCASAGSRELTASAPCAFVESSPLYPYSPSYIRGSQKRYEPVEGDVVVGIVSGKKNEAYTVNIRARGDGSLPLVSSFEGATRRHKPELRRGSLILCRVERASPELGAELTCIDPNCKKSWTSQEKLLGELEGGFVLDVPAPLAISLSSPHCFLLESLGERLAFEIASGANGRVWIRAKDAGDAILIGNILVACYGKERHVMQAIINTLVSKRQES</sequence>
<dbReference type="GO" id="GO:0071038">
    <property type="term" value="P:TRAMP-dependent tRNA surveillance pathway"/>
    <property type="evidence" value="ECO:0007669"/>
    <property type="project" value="TreeGrafter"/>
</dbReference>
<evidence type="ECO:0000256" key="2">
    <source>
        <dbReference type="ARBA" id="ARBA00022835"/>
    </source>
</evidence>
<gene>
    <name evidence="5" type="ORF">TGVEG_312400</name>
</gene>
<dbReference type="Gene3D" id="3.30.1370.10">
    <property type="entry name" value="K Homology domain, type 1"/>
    <property type="match status" value="1"/>
</dbReference>
<evidence type="ECO:0000313" key="6">
    <source>
        <dbReference type="Proteomes" id="UP000002226"/>
    </source>
</evidence>
<dbReference type="InterPro" id="IPR049469">
    <property type="entry name" value="RRP40_KH-I"/>
</dbReference>
<dbReference type="EMBL" id="AAYL02000042">
    <property type="protein sequence ID" value="ESS35040.1"/>
    <property type="molecule type" value="Genomic_DNA"/>
</dbReference>
<dbReference type="CDD" id="cd22526">
    <property type="entry name" value="KH-I_Rrp40"/>
    <property type="match status" value="1"/>
</dbReference>
<dbReference type="GO" id="GO:0071051">
    <property type="term" value="P:poly(A)-dependent snoRNA 3'-end processing"/>
    <property type="evidence" value="ECO:0007669"/>
    <property type="project" value="TreeGrafter"/>
</dbReference>
<dbReference type="SUPFAM" id="SSF50249">
    <property type="entry name" value="Nucleic acid-binding proteins"/>
    <property type="match status" value="1"/>
</dbReference>
<dbReference type="PANTHER" id="PTHR21321:SF1">
    <property type="entry name" value="EXOSOME COMPLEX COMPONENT RRP40"/>
    <property type="match status" value="1"/>
</dbReference>
<accession>A0A125YXU0</accession>
<dbReference type="GO" id="GO:0000467">
    <property type="term" value="P:exonucleolytic trimming to generate mature 3'-end of 5.8S rRNA from tricistronic rRNA transcript (SSU-rRNA, 5.8S rRNA, LSU-rRNA)"/>
    <property type="evidence" value="ECO:0007669"/>
    <property type="project" value="TreeGrafter"/>
</dbReference>
<dbReference type="Gene3D" id="2.40.50.140">
    <property type="entry name" value="Nucleic acid-binding proteins"/>
    <property type="match status" value="1"/>
</dbReference>
<dbReference type="GO" id="GO:0034475">
    <property type="term" value="P:U4 snRNA 3'-end processing"/>
    <property type="evidence" value="ECO:0007669"/>
    <property type="project" value="TreeGrafter"/>
</dbReference>
<organism evidence="5 6">
    <name type="scientific">Toxoplasma gondii (strain ATCC 50861 / VEG)</name>
    <dbReference type="NCBI Taxonomy" id="432359"/>
    <lineage>
        <taxon>Eukaryota</taxon>
        <taxon>Sar</taxon>
        <taxon>Alveolata</taxon>
        <taxon>Apicomplexa</taxon>
        <taxon>Conoidasida</taxon>
        <taxon>Coccidia</taxon>
        <taxon>Eucoccidiorida</taxon>
        <taxon>Eimeriorina</taxon>
        <taxon>Sarcocystidae</taxon>
        <taxon>Toxoplasma</taxon>
    </lineage>
</organism>
<evidence type="ECO:0000256" key="1">
    <source>
        <dbReference type="ARBA" id="ARBA00004123"/>
    </source>
</evidence>
<dbReference type="InterPro" id="IPR036612">
    <property type="entry name" value="KH_dom_type_1_sf"/>
</dbReference>
<dbReference type="GO" id="GO:0000177">
    <property type="term" value="C:cytoplasmic exosome (RNase complex)"/>
    <property type="evidence" value="ECO:0007669"/>
    <property type="project" value="TreeGrafter"/>
</dbReference>
<reference evidence="5" key="1">
    <citation type="submission" date="2007-03" db="EMBL/GenBank/DDBJ databases">
        <authorList>
            <person name="Paulsen I."/>
        </authorList>
    </citation>
    <scope>NUCLEOTIDE SEQUENCE</scope>
    <source>
        <strain evidence="5">VEG</strain>
    </source>
</reference>
<dbReference type="Pfam" id="PF21262">
    <property type="entry name" value="RRP40_S1"/>
    <property type="match status" value="1"/>
</dbReference>
<keyword evidence="2" id="KW-0271">Exosome</keyword>
<dbReference type="AlphaFoldDB" id="A0A125YXU0"/>
<evidence type="ECO:0000313" key="5">
    <source>
        <dbReference type="EMBL" id="ESS35040.1"/>
    </source>
</evidence>
<name>A0A125YXU0_TOXGV</name>
<dbReference type="GO" id="GO:0071034">
    <property type="term" value="P:CUT catabolic process"/>
    <property type="evidence" value="ECO:0007669"/>
    <property type="project" value="TreeGrafter"/>
</dbReference>
<dbReference type="PaxDb" id="5811-TGME49_112400"/>
<dbReference type="GO" id="GO:0000176">
    <property type="term" value="C:nuclear exosome (RNase complex)"/>
    <property type="evidence" value="ECO:0007669"/>
    <property type="project" value="TreeGrafter"/>
</dbReference>
<dbReference type="SUPFAM" id="SSF54791">
    <property type="entry name" value="Eukaryotic type KH-domain (KH-domain type I)"/>
    <property type="match status" value="1"/>
</dbReference>
<protein>
    <submittedName>
        <fullName evidence="5">Exosomal 3'-5' exoribonuclease complex subunit</fullName>
    </submittedName>
</protein>
<dbReference type="InterPro" id="IPR026699">
    <property type="entry name" value="Exosome_RNA_bind1/RRP40/RRP4"/>
</dbReference>
<dbReference type="InterPro" id="IPR012340">
    <property type="entry name" value="NA-bd_OB-fold"/>
</dbReference>
<keyword evidence="6" id="KW-1185">Reference proteome</keyword>
<comment type="subcellular location">
    <subcellularLocation>
        <location evidence="1">Nucleus</location>
    </subcellularLocation>
</comment>
<feature type="domain" description="K Homology" evidence="4">
    <location>
        <begin position="376"/>
        <end position="423"/>
    </location>
</feature>
<dbReference type="STRING" id="432359.A0A125YXU0"/>
<dbReference type="Proteomes" id="UP000002226">
    <property type="component" value="Unassembled WGS sequence"/>
</dbReference>
<dbReference type="PANTHER" id="PTHR21321">
    <property type="entry name" value="PNAS-3 RELATED"/>
    <property type="match status" value="1"/>
</dbReference>
<dbReference type="Pfam" id="PF15985">
    <property type="entry name" value="KH_6"/>
    <property type="match status" value="1"/>
</dbReference>
<dbReference type="eggNOG" id="KOG1004">
    <property type="taxonomic scope" value="Eukaryota"/>
</dbReference>